<sequence>MIESATLEFCRALGRLNGVALLEGHSKTFALVTPDDDEANPVAEKTTETTSTNKKVEVDAKRRRVDAPVESSGAAQPDLPDLPTDVMGGTLLPLISSHRDDPATLTPQHTIALCRTSEAVSSTVEAALVADIDSIIRRNGLSGVIGFTPLRQSTSVRRPFRLIRLHYLMVTGGDWRGNMPLLRLAKSCLPLGRVQQLPVELTGDDLQHVGSKAVIDSRPEAIRQYALFSHRLGDNMRLRREMMGEYVVTVHTDQTVPAEYRNRFDAADPPCRRGGYDYSSFRGLIVDRMTGNPSSPVSSNRFHNGHPPSAECGRIDALTAQPPPVWDRRTIDYSTIGTLYRLVVLHGDEEGDDFVASIRMIKWYDGFASISLRTTELPRGGEGPAAFPRAVAKARNKMDGPSLELLPAIWAI</sequence>
<dbReference type="InParanoid" id="A0A0G4FYY0"/>
<evidence type="ECO:0000256" key="1">
    <source>
        <dbReference type="SAM" id="MobiDB-lite"/>
    </source>
</evidence>
<accession>A0A0G4FYY0</accession>
<reference evidence="2 3" key="1">
    <citation type="submission" date="2014-11" db="EMBL/GenBank/DDBJ databases">
        <authorList>
            <person name="Zhu J."/>
            <person name="Qi W."/>
            <person name="Song R."/>
        </authorList>
    </citation>
    <scope>NUCLEOTIDE SEQUENCE [LARGE SCALE GENOMIC DNA]</scope>
</reference>
<dbReference type="AlphaFoldDB" id="A0A0G4FYY0"/>
<dbReference type="VEuPathDB" id="CryptoDB:Vbra_16420"/>
<dbReference type="Proteomes" id="UP000041254">
    <property type="component" value="Unassembled WGS sequence"/>
</dbReference>
<evidence type="ECO:0000313" key="2">
    <source>
        <dbReference type="EMBL" id="CEM20289.1"/>
    </source>
</evidence>
<organism evidence="2 3">
    <name type="scientific">Vitrella brassicaformis (strain CCMP3155)</name>
    <dbReference type="NCBI Taxonomy" id="1169540"/>
    <lineage>
        <taxon>Eukaryota</taxon>
        <taxon>Sar</taxon>
        <taxon>Alveolata</taxon>
        <taxon>Colpodellida</taxon>
        <taxon>Vitrellaceae</taxon>
        <taxon>Vitrella</taxon>
    </lineage>
</organism>
<name>A0A0G4FYY0_VITBC</name>
<protein>
    <submittedName>
        <fullName evidence="2">Uncharacterized protein</fullName>
    </submittedName>
</protein>
<evidence type="ECO:0000313" key="3">
    <source>
        <dbReference type="Proteomes" id="UP000041254"/>
    </source>
</evidence>
<proteinExistence type="predicted"/>
<dbReference type="EMBL" id="CDMY01000524">
    <property type="protein sequence ID" value="CEM20289.1"/>
    <property type="molecule type" value="Genomic_DNA"/>
</dbReference>
<gene>
    <name evidence="2" type="ORF">Vbra_16420</name>
</gene>
<keyword evidence="3" id="KW-1185">Reference proteome</keyword>
<dbReference type="PhylomeDB" id="A0A0G4FYY0"/>
<feature type="region of interest" description="Disordered" evidence="1">
    <location>
        <begin position="33"/>
        <end position="82"/>
    </location>
</feature>
<feature type="compositionally biased region" description="Low complexity" evidence="1">
    <location>
        <begin position="42"/>
        <end position="53"/>
    </location>
</feature>